<dbReference type="Proteomes" id="UP000707451">
    <property type="component" value="Unassembled WGS sequence"/>
</dbReference>
<dbReference type="Gene3D" id="1.25.40.10">
    <property type="entry name" value="Tetratricopeptide repeat domain"/>
    <property type="match status" value="1"/>
</dbReference>
<keyword evidence="1" id="KW-0732">Signal</keyword>
<dbReference type="InterPro" id="IPR006597">
    <property type="entry name" value="Sel1-like"/>
</dbReference>
<protein>
    <recommendedName>
        <fullName evidence="4">Adhesin domain-containing protein</fullName>
    </recommendedName>
</protein>
<organism evidence="2 3">
    <name type="scientific">Linnemannia hyalina</name>
    <dbReference type="NCBI Taxonomy" id="64524"/>
    <lineage>
        <taxon>Eukaryota</taxon>
        <taxon>Fungi</taxon>
        <taxon>Fungi incertae sedis</taxon>
        <taxon>Mucoromycota</taxon>
        <taxon>Mortierellomycotina</taxon>
        <taxon>Mortierellomycetes</taxon>
        <taxon>Mortierellales</taxon>
        <taxon>Mortierellaceae</taxon>
        <taxon>Linnemannia</taxon>
    </lineage>
</organism>
<gene>
    <name evidence="2" type="ORF">KI688_000963</name>
</gene>
<reference evidence="2" key="1">
    <citation type="submission" date="2021-06" db="EMBL/GenBank/DDBJ databases">
        <title>Genome Sequence of Mortierella hyaline Strain SCG-10, a Cold-Adapted, Nitrate-Reducing Fungus Isolated from Soil in Minnesota, USA.</title>
        <authorList>
            <person name="Aldossari N."/>
        </authorList>
    </citation>
    <scope>NUCLEOTIDE SEQUENCE</scope>
    <source>
        <strain evidence="2">SCG-10</strain>
    </source>
</reference>
<comment type="caution">
    <text evidence="2">The sequence shown here is derived from an EMBL/GenBank/DDBJ whole genome shotgun (WGS) entry which is preliminary data.</text>
</comment>
<feature type="signal peptide" evidence="1">
    <location>
        <begin position="1"/>
        <end position="25"/>
    </location>
</feature>
<dbReference type="EMBL" id="JAHRHY010000001">
    <property type="protein sequence ID" value="KAG9073176.1"/>
    <property type="molecule type" value="Genomic_DNA"/>
</dbReference>
<accession>A0A9P7Y5J0</accession>
<name>A0A9P7Y5J0_9FUNG</name>
<dbReference type="AlphaFoldDB" id="A0A9P7Y5J0"/>
<evidence type="ECO:0000313" key="3">
    <source>
        <dbReference type="Proteomes" id="UP000707451"/>
    </source>
</evidence>
<evidence type="ECO:0000256" key="1">
    <source>
        <dbReference type="SAM" id="SignalP"/>
    </source>
</evidence>
<sequence>MHFSVIVASALALILATSLNTVVSAQTIAVPQQACMTCIQASALKQSPSCDAETMSTFGFIGPGAFEKMTPKQKRCNCMLSIYDDWIKACTFQDTCTDENAAYLKKVLINIRGDVRCVPAVGPEEGSANTTTTATKPSATVTTPVAVPTTTMAPTGSNRGTHVGASCSKLIAGVPKTILKTGFEWRPIKDTKALKTTLASSADQGRATTQYNVVLLYENGWGVLKDKARAMEWYKKVLDGRHANVKTKIDELERQGSNVPEVYGLPDRGNIISQEVSKRHVAEGYCGFQPASDAVYVPVTYDGQETQSLLSRRPQQPKRGCTRGVFCKRCLAGAHDNTRRRTIIRRTVIFLSLFWFFWVVKHWGFRHTIWTDDRCFHHLVPWDGPSTITSNTADSIEVAFDKGDITSEVEVLTGDDISTPTVFIKAWVTKNYLEEEDVEEKEMRKRGHPYGAVKGLEVEVTEVDGKLSIVLSSEDNTGRRRGRWPRNKKFCAKVDIKIVFPSTLRSYNSLIVSGVLQDLDVRGVSKIAFESIHLGSTIGNVVLHDLEAVGGVQAKSLDIVTVTGSINIASAKPVEGHGLLVTLESTVGSIKVNATTNPILSRGGDRTSQELHHNLNIMTHTGVIEAVVRPGSGYEQVAALEKKETIVGDVYINGVSFLGRVDTDVVLAPEQDLHQELSANMGSAQSTVSDNYLGSIDVRTDYGHAYVSEASKSASWIDYQEMTKTVKVGHKVLQNGGNEGKGAVRLQSNYGNAKLTFE</sequence>
<proteinExistence type="predicted"/>
<evidence type="ECO:0000313" key="2">
    <source>
        <dbReference type="EMBL" id="KAG9073176.1"/>
    </source>
</evidence>
<dbReference type="SMART" id="SM00671">
    <property type="entry name" value="SEL1"/>
    <property type="match status" value="1"/>
</dbReference>
<dbReference type="InterPro" id="IPR011990">
    <property type="entry name" value="TPR-like_helical_dom_sf"/>
</dbReference>
<keyword evidence="3" id="KW-1185">Reference proteome</keyword>
<evidence type="ECO:0008006" key="4">
    <source>
        <dbReference type="Google" id="ProtNLM"/>
    </source>
</evidence>
<feature type="chain" id="PRO_5040374270" description="Adhesin domain-containing protein" evidence="1">
    <location>
        <begin position="26"/>
        <end position="758"/>
    </location>
</feature>
<dbReference type="OrthoDB" id="2370519at2759"/>
<dbReference type="SUPFAM" id="SSF81901">
    <property type="entry name" value="HCP-like"/>
    <property type="match status" value="1"/>
</dbReference>